<feature type="transmembrane region" description="Helical" evidence="9">
    <location>
        <begin position="161"/>
        <end position="177"/>
    </location>
</feature>
<dbReference type="GO" id="GO:0055085">
    <property type="term" value="P:transmembrane transport"/>
    <property type="evidence" value="ECO:0007669"/>
    <property type="project" value="InterPro"/>
</dbReference>
<feature type="transmembrane region" description="Helical" evidence="9">
    <location>
        <begin position="28"/>
        <end position="49"/>
    </location>
</feature>
<feature type="transmembrane region" description="Helical" evidence="9">
    <location>
        <begin position="216"/>
        <end position="239"/>
    </location>
</feature>
<keyword evidence="2 9" id="KW-0813">Transport</keyword>
<dbReference type="Pfam" id="PF00528">
    <property type="entry name" value="BPD_transp_1"/>
    <property type="match status" value="1"/>
</dbReference>
<dbReference type="eggNOG" id="COG4171">
    <property type="taxonomic scope" value="Bacteria"/>
</dbReference>
<dbReference type="SUPFAM" id="SSF161098">
    <property type="entry name" value="MetI-like"/>
    <property type="match status" value="1"/>
</dbReference>
<evidence type="ECO:0000256" key="7">
    <source>
        <dbReference type="ARBA" id="ARBA00023136"/>
    </source>
</evidence>
<accession>W7QJ01</accession>
<keyword evidence="5 9" id="KW-0812">Transmembrane</keyword>
<feature type="transmembrane region" description="Helical" evidence="9">
    <location>
        <begin position="134"/>
        <end position="155"/>
    </location>
</feature>
<evidence type="ECO:0000256" key="8">
    <source>
        <dbReference type="ARBA" id="ARBA00024202"/>
    </source>
</evidence>
<organism evidence="11 12">
    <name type="scientific">Catenovulum agarivorans DS-2</name>
    <dbReference type="NCBI Taxonomy" id="1328313"/>
    <lineage>
        <taxon>Bacteria</taxon>
        <taxon>Pseudomonadati</taxon>
        <taxon>Pseudomonadota</taxon>
        <taxon>Gammaproteobacteria</taxon>
        <taxon>Alteromonadales</taxon>
        <taxon>Alteromonadaceae</taxon>
        <taxon>Catenovulum</taxon>
    </lineage>
</organism>
<sequence length="296" mass="32187">MASPDIYNEATHPGPYMLAWNKFKSDHVSWISFCIVLFFVAMALFAPLITPYHPLAQHPQDVLLPPSWSSAGDVRFILGTDDLGRDVFSRLVYGCQITFGLSLLTALAAMLVGTALGALAGMSKGIRASVFNHLLDTILSIPSLLLAIVIVAILGPGLPNTIWAIFLVLIPLFVHRTRQAIQTELKKEYVTAARLDGANNWQILFRSIFPNIVESIILQYTLAVSAAMLDIAALGFLGLGAQQGSPEWGAMLVASIDLIYRASWLTTLPGITMFLCLLSVNAVGHGLRNALKQRSE</sequence>
<keyword evidence="12" id="KW-1185">Reference proteome</keyword>
<dbReference type="PATRIC" id="fig|1328313.3.peg.343"/>
<dbReference type="STRING" id="1328313.DS2_01658"/>
<dbReference type="RefSeq" id="WP_035012889.1">
    <property type="nucleotide sequence ID" value="NZ_ARZY01000002.1"/>
</dbReference>
<dbReference type="CDD" id="cd06261">
    <property type="entry name" value="TM_PBP2"/>
    <property type="match status" value="1"/>
</dbReference>
<dbReference type="Proteomes" id="UP000019276">
    <property type="component" value="Unassembled WGS sequence"/>
</dbReference>
<evidence type="ECO:0000256" key="2">
    <source>
        <dbReference type="ARBA" id="ARBA00022448"/>
    </source>
</evidence>
<gene>
    <name evidence="11" type="ORF">DS2_01658</name>
</gene>
<evidence type="ECO:0000313" key="12">
    <source>
        <dbReference type="Proteomes" id="UP000019276"/>
    </source>
</evidence>
<evidence type="ECO:0000313" key="11">
    <source>
        <dbReference type="EMBL" id="EWH11851.1"/>
    </source>
</evidence>
<evidence type="ECO:0000256" key="9">
    <source>
        <dbReference type="RuleBase" id="RU363032"/>
    </source>
</evidence>
<evidence type="ECO:0000259" key="10">
    <source>
        <dbReference type="PROSITE" id="PS50928"/>
    </source>
</evidence>
<dbReference type="GO" id="GO:0005886">
    <property type="term" value="C:plasma membrane"/>
    <property type="evidence" value="ECO:0007669"/>
    <property type="project" value="UniProtKB-SubCell"/>
</dbReference>
<keyword evidence="7 9" id="KW-0472">Membrane</keyword>
<dbReference type="InterPro" id="IPR025966">
    <property type="entry name" value="OppC_N"/>
</dbReference>
<comment type="caution">
    <text evidence="11">The sequence shown here is derived from an EMBL/GenBank/DDBJ whole genome shotgun (WGS) entry which is preliminary data.</text>
</comment>
<dbReference type="InterPro" id="IPR000515">
    <property type="entry name" value="MetI-like"/>
</dbReference>
<dbReference type="InterPro" id="IPR035906">
    <property type="entry name" value="MetI-like_sf"/>
</dbReference>
<dbReference type="EMBL" id="ARZY01000002">
    <property type="protein sequence ID" value="EWH11851.1"/>
    <property type="molecule type" value="Genomic_DNA"/>
</dbReference>
<reference evidence="11 12" key="1">
    <citation type="journal article" date="2014" name="Genome Announc.">
        <title>Draft Genome Sequence of the Agar-Degrading Bacterium Catenovulum sp. Strain DS-2, Isolated from Intestines of Haliotis diversicolor.</title>
        <authorList>
            <person name="Shan D."/>
            <person name="Li X."/>
            <person name="Gu Z."/>
            <person name="Wei G."/>
            <person name="Gao Z."/>
            <person name="Shao Z."/>
        </authorList>
    </citation>
    <scope>NUCLEOTIDE SEQUENCE [LARGE SCALE GENOMIC DNA]</scope>
    <source>
        <strain evidence="11 12">DS-2</strain>
    </source>
</reference>
<comment type="similarity">
    <text evidence="8">Belongs to the binding-protein-dependent transport system permease family. OppBC subfamily.</text>
</comment>
<dbReference type="PROSITE" id="PS50928">
    <property type="entry name" value="ABC_TM1"/>
    <property type="match status" value="1"/>
</dbReference>
<proteinExistence type="inferred from homology"/>
<evidence type="ECO:0000256" key="3">
    <source>
        <dbReference type="ARBA" id="ARBA00022475"/>
    </source>
</evidence>
<dbReference type="Gene3D" id="1.10.3720.10">
    <property type="entry name" value="MetI-like"/>
    <property type="match status" value="1"/>
</dbReference>
<comment type="subcellular location">
    <subcellularLocation>
        <location evidence="1">Cell inner membrane</location>
        <topology evidence="1">Multi-pass membrane protein</topology>
    </subcellularLocation>
    <subcellularLocation>
        <location evidence="9">Cell membrane</location>
        <topology evidence="9">Multi-pass membrane protein</topology>
    </subcellularLocation>
</comment>
<dbReference type="PANTHER" id="PTHR43386:SF5">
    <property type="entry name" value="PUTRESCINE EXPORT SYSTEM PERMEASE PROTEIN SAPC"/>
    <property type="match status" value="1"/>
</dbReference>
<feature type="domain" description="ABC transmembrane type-1" evidence="10">
    <location>
        <begin position="95"/>
        <end position="284"/>
    </location>
</feature>
<dbReference type="Pfam" id="PF12911">
    <property type="entry name" value="OppC_N"/>
    <property type="match status" value="1"/>
</dbReference>
<keyword evidence="3" id="KW-1003">Cell membrane</keyword>
<evidence type="ECO:0000256" key="1">
    <source>
        <dbReference type="ARBA" id="ARBA00004429"/>
    </source>
</evidence>
<keyword evidence="4" id="KW-0997">Cell inner membrane</keyword>
<dbReference type="OrthoDB" id="9805884at2"/>
<dbReference type="AlphaFoldDB" id="W7QJ01"/>
<feature type="transmembrane region" description="Helical" evidence="9">
    <location>
        <begin position="97"/>
        <end position="122"/>
    </location>
</feature>
<evidence type="ECO:0000256" key="4">
    <source>
        <dbReference type="ARBA" id="ARBA00022519"/>
    </source>
</evidence>
<evidence type="ECO:0000256" key="5">
    <source>
        <dbReference type="ARBA" id="ARBA00022692"/>
    </source>
</evidence>
<feature type="transmembrane region" description="Helical" evidence="9">
    <location>
        <begin position="259"/>
        <end position="284"/>
    </location>
</feature>
<dbReference type="InterPro" id="IPR050366">
    <property type="entry name" value="BP-dependent_transpt_permease"/>
</dbReference>
<name>W7QJ01_9ALTE</name>
<protein>
    <submittedName>
        <fullName evidence="11">Peptide ABC transporter permease</fullName>
    </submittedName>
</protein>
<keyword evidence="6 9" id="KW-1133">Transmembrane helix</keyword>
<evidence type="ECO:0000256" key="6">
    <source>
        <dbReference type="ARBA" id="ARBA00022989"/>
    </source>
</evidence>
<dbReference type="PANTHER" id="PTHR43386">
    <property type="entry name" value="OLIGOPEPTIDE TRANSPORT SYSTEM PERMEASE PROTEIN APPC"/>
    <property type="match status" value="1"/>
</dbReference>